<protein>
    <recommendedName>
        <fullName evidence="4">TFIIB-like protein</fullName>
    </recommendedName>
</protein>
<evidence type="ECO:0000313" key="3">
    <source>
        <dbReference type="Proteomes" id="UP001500843"/>
    </source>
</evidence>
<evidence type="ECO:0008006" key="4">
    <source>
        <dbReference type="Google" id="ProtNLM"/>
    </source>
</evidence>
<feature type="compositionally biased region" description="Basic and acidic residues" evidence="1">
    <location>
        <begin position="301"/>
        <end position="312"/>
    </location>
</feature>
<sequence>MRLPEMPEHEARSIRDYVNSQSHDDPAGLVQKVGSRRIMGRVHDMYDVHCERSRWWVITDPTNLYLQDDFPEVEQALIFHLGLGIFMAERSRAELPEAEEERVSGAWRRFKQALSDMDGAGESEDYQAVGIKCRDALLAVVRDHMTAEWVGEVEDPPKVSDFKGWGNIFAERLAEGRVRSYIKALVDKTWDLSVWLQHNTNATPDDAELVLDATAHYLSALGRLIHRRDHGEPERCPRCGSYRLDEDVEMVDEPEVGMLDSTICGGCGWQSEQTFISLVDHFRGKEQAVIDYLARPAGPSDRLHRKERREAIADGDEE</sequence>
<gene>
    <name evidence="2" type="ORF">GCM10023198_48320</name>
</gene>
<evidence type="ECO:0000256" key="1">
    <source>
        <dbReference type="SAM" id="MobiDB-lite"/>
    </source>
</evidence>
<dbReference type="Proteomes" id="UP001500843">
    <property type="component" value="Unassembled WGS sequence"/>
</dbReference>
<reference evidence="3" key="1">
    <citation type="journal article" date="2019" name="Int. J. Syst. Evol. Microbiol.">
        <title>The Global Catalogue of Microorganisms (GCM) 10K type strain sequencing project: providing services to taxonomists for standard genome sequencing and annotation.</title>
        <authorList>
            <consortium name="The Broad Institute Genomics Platform"/>
            <consortium name="The Broad Institute Genome Sequencing Center for Infectious Disease"/>
            <person name="Wu L."/>
            <person name="Ma J."/>
        </authorList>
    </citation>
    <scope>NUCLEOTIDE SEQUENCE [LARGE SCALE GENOMIC DNA]</scope>
    <source>
        <strain evidence="3">JCM 17975</strain>
    </source>
</reference>
<organism evidence="2 3">
    <name type="scientific">Promicromonospora umidemergens</name>
    <dbReference type="NCBI Taxonomy" id="629679"/>
    <lineage>
        <taxon>Bacteria</taxon>
        <taxon>Bacillati</taxon>
        <taxon>Actinomycetota</taxon>
        <taxon>Actinomycetes</taxon>
        <taxon>Micrococcales</taxon>
        <taxon>Promicromonosporaceae</taxon>
        <taxon>Promicromonospora</taxon>
    </lineage>
</organism>
<comment type="caution">
    <text evidence="2">The sequence shown here is derived from an EMBL/GenBank/DDBJ whole genome shotgun (WGS) entry which is preliminary data.</text>
</comment>
<dbReference type="EMBL" id="BAABHM010000030">
    <property type="protein sequence ID" value="GAA4718954.1"/>
    <property type="molecule type" value="Genomic_DNA"/>
</dbReference>
<dbReference type="RefSeq" id="WP_253877678.1">
    <property type="nucleotide sequence ID" value="NZ_BAABHM010000030.1"/>
</dbReference>
<accession>A0ABP8Y173</accession>
<keyword evidence="3" id="KW-1185">Reference proteome</keyword>
<evidence type="ECO:0000313" key="2">
    <source>
        <dbReference type="EMBL" id="GAA4718954.1"/>
    </source>
</evidence>
<feature type="region of interest" description="Disordered" evidence="1">
    <location>
        <begin position="298"/>
        <end position="318"/>
    </location>
</feature>
<proteinExistence type="predicted"/>
<name>A0ABP8Y173_9MICO</name>